<dbReference type="AlphaFoldDB" id="A0A0D7AAC7"/>
<sequence>MSRATGQRRVAFSTHSLWSSVYINWYNKAQCPPPHVLGERLDHSAPYPLTIKAILTQFHSYGNSSFSTSASLRLIPILFSQSQRWEDVEFVSSQLDTVPIDDQPFPMLRSLRLETEKEADRWIHFTEENAPHLSKVFLQLIQPTTFSPLETAAVLPYAQLTHYHGPAYREENTKCVLALMPDLQYGDLEYNPYHVEGTLPISENILPSLSRLHIRGGRIELHQVLWLRYSNTSSHLMKKRMPFP</sequence>
<gene>
    <name evidence="1" type="ORF">FISHEDRAFT_74149</name>
</gene>
<accession>A0A0D7AAC7</accession>
<dbReference type="OrthoDB" id="2905774at2759"/>
<keyword evidence="2" id="KW-1185">Reference proteome</keyword>
<protein>
    <submittedName>
        <fullName evidence="1">Uncharacterized protein</fullName>
    </submittedName>
</protein>
<dbReference type="Proteomes" id="UP000054144">
    <property type="component" value="Unassembled WGS sequence"/>
</dbReference>
<evidence type="ECO:0000313" key="1">
    <source>
        <dbReference type="EMBL" id="KIY47952.1"/>
    </source>
</evidence>
<name>A0A0D7AAC7_9AGAR</name>
<organism evidence="1 2">
    <name type="scientific">Fistulina hepatica ATCC 64428</name>
    <dbReference type="NCBI Taxonomy" id="1128425"/>
    <lineage>
        <taxon>Eukaryota</taxon>
        <taxon>Fungi</taxon>
        <taxon>Dikarya</taxon>
        <taxon>Basidiomycota</taxon>
        <taxon>Agaricomycotina</taxon>
        <taxon>Agaricomycetes</taxon>
        <taxon>Agaricomycetidae</taxon>
        <taxon>Agaricales</taxon>
        <taxon>Fistulinaceae</taxon>
        <taxon>Fistulina</taxon>
    </lineage>
</organism>
<evidence type="ECO:0000313" key="2">
    <source>
        <dbReference type="Proteomes" id="UP000054144"/>
    </source>
</evidence>
<dbReference type="EMBL" id="KN881905">
    <property type="protein sequence ID" value="KIY47952.1"/>
    <property type="molecule type" value="Genomic_DNA"/>
</dbReference>
<proteinExistence type="predicted"/>
<reference evidence="1 2" key="1">
    <citation type="journal article" date="2015" name="Fungal Genet. Biol.">
        <title>Evolution of novel wood decay mechanisms in Agaricales revealed by the genome sequences of Fistulina hepatica and Cylindrobasidium torrendii.</title>
        <authorList>
            <person name="Floudas D."/>
            <person name="Held B.W."/>
            <person name="Riley R."/>
            <person name="Nagy L.G."/>
            <person name="Koehler G."/>
            <person name="Ransdell A.S."/>
            <person name="Younus H."/>
            <person name="Chow J."/>
            <person name="Chiniquy J."/>
            <person name="Lipzen A."/>
            <person name="Tritt A."/>
            <person name="Sun H."/>
            <person name="Haridas S."/>
            <person name="LaButti K."/>
            <person name="Ohm R.A."/>
            <person name="Kues U."/>
            <person name="Blanchette R.A."/>
            <person name="Grigoriev I.V."/>
            <person name="Minto R.E."/>
            <person name="Hibbett D.S."/>
        </authorList>
    </citation>
    <scope>NUCLEOTIDE SEQUENCE [LARGE SCALE GENOMIC DNA]</scope>
    <source>
        <strain evidence="1 2">ATCC 64428</strain>
    </source>
</reference>